<organism evidence="1 2">
    <name type="scientific">Thalassobacillus devorans</name>
    <dbReference type="NCBI Taxonomy" id="279813"/>
    <lineage>
        <taxon>Bacteria</taxon>
        <taxon>Bacillati</taxon>
        <taxon>Bacillota</taxon>
        <taxon>Bacilli</taxon>
        <taxon>Bacillales</taxon>
        <taxon>Bacillaceae</taxon>
        <taxon>Thalassobacillus</taxon>
    </lineage>
</organism>
<evidence type="ECO:0000313" key="2">
    <source>
        <dbReference type="Proteomes" id="UP000619534"/>
    </source>
</evidence>
<proteinExistence type="predicted"/>
<accession>A0ABQ1P2P8</accession>
<keyword evidence="2" id="KW-1185">Reference proteome</keyword>
<comment type="caution">
    <text evidence="1">The sequence shown here is derived from an EMBL/GenBank/DDBJ whole genome shotgun (WGS) entry which is preliminary data.</text>
</comment>
<gene>
    <name evidence="1" type="ORF">GCM10007216_20910</name>
</gene>
<dbReference type="EMBL" id="BMCJ01000003">
    <property type="protein sequence ID" value="GGC89998.1"/>
    <property type="molecule type" value="Genomic_DNA"/>
</dbReference>
<dbReference type="InterPro" id="IPR025619">
    <property type="entry name" value="YlzJ"/>
</dbReference>
<name>A0ABQ1P2P8_9BACI</name>
<dbReference type="Proteomes" id="UP000619534">
    <property type="component" value="Unassembled WGS sequence"/>
</dbReference>
<sequence>MVLYTPLSETDIFPADQNAYDSTVITAYKQTTVKARKLENGNYQIVQLLSTDPFDYLHPDYQPGIQFNA</sequence>
<reference evidence="2" key="1">
    <citation type="journal article" date="2019" name="Int. J. Syst. Evol. Microbiol.">
        <title>The Global Catalogue of Microorganisms (GCM) 10K type strain sequencing project: providing services to taxonomists for standard genome sequencing and annotation.</title>
        <authorList>
            <consortium name="The Broad Institute Genomics Platform"/>
            <consortium name="The Broad Institute Genome Sequencing Center for Infectious Disease"/>
            <person name="Wu L."/>
            <person name="Ma J."/>
        </authorList>
    </citation>
    <scope>NUCLEOTIDE SEQUENCE [LARGE SCALE GENOMIC DNA]</scope>
    <source>
        <strain evidence="2">CCM 7282</strain>
    </source>
</reference>
<evidence type="ECO:0000313" key="1">
    <source>
        <dbReference type="EMBL" id="GGC89998.1"/>
    </source>
</evidence>
<dbReference type="RefSeq" id="WP_062445890.1">
    <property type="nucleotide sequence ID" value="NZ_BMCJ01000003.1"/>
</dbReference>
<protein>
    <recommendedName>
        <fullName evidence="3">YlzJ-like protein</fullName>
    </recommendedName>
</protein>
<evidence type="ECO:0008006" key="3">
    <source>
        <dbReference type="Google" id="ProtNLM"/>
    </source>
</evidence>
<dbReference type="Pfam" id="PF14035">
    <property type="entry name" value="YlzJ"/>
    <property type="match status" value="1"/>
</dbReference>